<accession>A0A844DTC8</accession>
<dbReference type="EMBL" id="WKQN01000004">
    <property type="protein sequence ID" value="MSC62961.1"/>
    <property type="molecule type" value="Genomic_DNA"/>
</dbReference>
<dbReference type="AlphaFoldDB" id="A0A844DTC8"/>
<proteinExistence type="predicted"/>
<organism evidence="1 2">
    <name type="scientific">Faecalibacterium prausnitzii</name>
    <dbReference type="NCBI Taxonomy" id="853"/>
    <lineage>
        <taxon>Bacteria</taxon>
        <taxon>Bacillati</taxon>
        <taxon>Bacillota</taxon>
        <taxon>Clostridia</taxon>
        <taxon>Eubacteriales</taxon>
        <taxon>Oscillospiraceae</taxon>
        <taxon>Faecalibacterium</taxon>
    </lineage>
</organism>
<evidence type="ECO:0000313" key="2">
    <source>
        <dbReference type="Proteomes" id="UP000461506"/>
    </source>
</evidence>
<dbReference type="Proteomes" id="UP000461506">
    <property type="component" value="Unassembled WGS sequence"/>
</dbReference>
<dbReference type="RefSeq" id="WP_154276874.1">
    <property type="nucleotide sequence ID" value="NZ_WKQN01000004.1"/>
</dbReference>
<dbReference type="SUPFAM" id="SSF109604">
    <property type="entry name" value="HD-domain/PDEase-like"/>
    <property type="match status" value="1"/>
</dbReference>
<protein>
    <recommendedName>
        <fullName evidence="3">HD domain-containing protein</fullName>
    </recommendedName>
</protein>
<sequence>MNNFTTDERIEQFSNLMNPYVSEEFKEWLIESGFFTAPASIHHHGAYSGALFDHSFAVTKALLSFTERLELKWQLERSPYIVGMFHDLCKVDNYTCTKKPAISPLLECDSWEYNNATLLPGHGDKSVMMLQQHIQLTDEELYCIRWHMGAFDDKENWNSYGRAVTNFPNVLYIHTADMAAARILGV</sequence>
<evidence type="ECO:0000313" key="1">
    <source>
        <dbReference type="EMBL" id="MSC62961.1"/>
    </source>
</evidence>
<comment type="caution">
    <text evidence="1">The sequence shown here is derived from an EMBL/GenBank/DDBJ whole genome shotgun (WGS) entry which is preliminary data.</text>
</comment>
<dbReference type="Gene3D" id="1.10.3210.10">
    <property type="entry name" value="Hypothetical protein af1432"/>
    <property type="match status" value="1"/>
</dbReference>
<evidence type="ECO:0008006" key="3">
    <source>
        <dbReference type="Google" id="ProtNLM"/>
    </source>
</evidence>
<name>A0A844DTC8_9FIRM</name>
<gene>
    <name evidence="1" type="ORF">GKD95_06330</name>
</gene>
<reference evidence="1 2" key="1">
    <citation type="journal article" date="2019" name="Nat. Med.">
        <title>A library of human gut bacterial isolates paired with longitudinal multiomics data enables mechanistic microbiome research.</title>
        <authorList>
            <person name="Poyet M."/>
            <person name="Groussin M."/>
            <person name="Gibbons S.M."/>
            <person name="Avila-Pacheco J."/>
            <person name="Jiang X."/>
            <person name="Kearney S.M."/>
            <person name="Perrotta A.R."/>
            <person name="Berdy B."/>
            <person name="Zhao S."/>
            <person name="Lieberman T.D."/>
            <person name="Swanson P.K."/>
            <person name="Smith M."/>
            <person name="Roesemann S."/>
            <person name="Alexander J.E."/>
            <person name="Rich S.A."/>
            <person name="Livny J."/>
            <person name="Vlamakis H."/>
            <person name="Clish C."/>
            <person name="Bullock K."/>
            <person name="Deik A."/>
            <person name="Scott J."/>
            <person name="Pierce K.A."/>
            <person name="Xavier R.J."/>
            <person name="Alm E.J."/>
        </authorList>
    </citation>
    <scope>NUCLEOTIDE SEQUENCE [LARGE SCALE GENOMIC DNA]</scope>
    <source>
        <strain evidence="1 2">BIOML-A1</strain>
    </source>
</reference>